<keyword evidence="2" id="KW-1185">Reference proteome</keyword>
<comment type="caution">
    <text evidence="1">The sequence shown here is derived from an EMBL/GenBank/DDBJ whole genome shotgun (WGS) entry which is preliminary data.</text>
</comment>
<name>A0A266Q777_9GAMM</name>
<evidence type="ECO:0008006" key="3">
    <source>
        <dbReference type="Google" id="ProtNLM"/>
    </source>
</evidence>
<evidence type="ECO:0000313" key="2">
    <source>
        <dbReference type="Proteomes" id="UP000216101"/>
    </source>
</evidence>
<evidence type="ECO:0000313" key="1">
    <source>
        <dbReference type="EMBL" id="OZY85718.1"/>
    </source>
</evidence>
<reference evidence="2" key="1">
    <citation type="submission" date="2017-05" db="EMBL/GenBank/DDBJ databases">
        <authorList>
            <person name="Barney B.M."/>
        </authorList>
    </citation>
    <scope>NUCLEOTIDE SEQUENCE [LARGE SCALE GENOMIC DNA]</scope>
    <source>
        <strain evidence="2">PSBB022</strain>
    </source>
</reference>
<dbReference type="EMBL" id="NHNI01000001">
    <property type="protein sequence ID" value="OZY85718.1"/>
    <property type="molecule type" value="Genomic_DNA"/>
</dbReference>
<accession>A0A266Q777</accession>
<proteinExistence type="predicted"/>
<organism evidence="1 2">
    <name type="scientific">Cellvibrio mixtus</name>
    <dbReference type="NCBI Taxonomy" id="39650"/>
    <lineage>
        <taxon>Bacteria</taxon>
        <taxon>Pseudomonadati</taxon>
        <taxon>Pseudomonadota</taxon>
        <taxon>Gammaproteobacteria</taxon>
        <taxon>Cellvibrionales</taxon>
        <taxon>Cellvibrionaceae</taxon>
        <taxon>Cellvibrio</taxon>
    </lineage>
</organism>
<dbReference type="Gene3D" id="1.10.287.700">
    <property type="entry name" value="Helix hairpin bin"/>
    <property type="match status" value="1"/>
</dbReference>
<dbReference type="Proteomes" id="UP000216101">
    <property type="component" value="Unassembled WGS sequence"/>
</dbReference>
<dbReference type="RefSeq" id="WP_078043082.1">
    <property type="nucleotide sequence ID" value="NZ_NHNI01000001.1"/>
</dbReference>
<sequence>MNLLQRVFIIALLAVPLAACDSNDGPAEKLGEDVDKALDETRDKLDDAADEIKDGIEDACEKASDKNC</sequence>
<protein>
    <recommendedName>
        <fullName evidence="3">YtxH domain-containing protein</fullName>
    </recommendedName>
</protein>
<gene>
    <name evidence="1" type="ORF">CBP51_01295</name>
</gene>
<dbReference type="AlphaFoldDB" id="A0A266Q777"/>